<comment type="caution">
    <text evidence="2">The sequence shown here is derived from an EMBL/GenBank/DDBJ whole genome shotgun (WGS) entry which is preliminary data.</text>
</comment>
<feature type="region of interest" description="Disordered" evidence="1">
    <location>
        <begin position="80"/>
        <end position="111"/>
    </location>
</feature>
<evidence type="ECO:0000256" key="1">
    <source>
        <dbReference type="SAM" id="MobiDB-lite"/>
    </source>
</evidence>
<gene>
    <name evidence="2" type="ORF">RDI58_007696</name>
</gene>
<feature type="compositionally biased region" description="Polar residues" evidence="1">
    <location>
        <begin position="100"/>
        <end position="111"/>
    </location>
</feature>
<evidence type="ECO:0000313" key="3">
    <source>
        <dbReference type="Proteomes" id="UP001371456"/>
    </source>
</evidence>
<organism evidence="2 3">
    <name type="scientific">Solanum bulbocastanum</name>
    <name type="common">Wild potato</name>
    <dbReference type="NCBI Taxonomy" id="147425"/>
    <lineage>
        <taxon>Eukaryota</taxon>
        <taxon>Viridiplantae</taxon>
        <taxon>Streptophyta</taxon>
        <taxon>Embryophyta</taxon>
        <taxon>Tracheophyta</taxon>
        <taxon>Spermatophyta</taxon>
        <taxon>Magnoliopsida</taxon>
        <taxon>eudicotyledons</taxon>
        <taxon>Gunneridae</taxon>
        <taxon>Pentapetalae</taxon>
        <taxon>asterids</taxon>
        <taxon>lamiids</taxon>
        <taxon>Solanales</taxon>
        <taxon>Solanaceae</taxon>
        <taxon>Solanoideae</taxon>
        <taxon>Solaneae</taxon>
        <taxon>Solanum</taxon>
    </lineage>
</organism>
<dbReference type="AlphaFoldDB" id="A0AAN8U0R3"/>
<proteinExistence type="predicted"/>
<evidence type="ECO:0000313" key="2">
    <source>
        <dbReference type="EMBL" id="KAK6794243.1"/>
    </source>
</evidence>
<name>A0AAN8U0R3_SOLBU</name>
<dbReference type="EMBL" id="JBANQN010000003">
    <property type="protein sequence ID" value="KAK6794243.1"/>
    <property type="molecule type" value="Genomic_DNA"/>
</dbReference>
<accession>A0AAN8U0R3</accession>
<keyword evidence="3" id="KW-1185">Reference proteome</keyword>
<reference evidence="2 3" key="1">
    <citation type="submission" date="2024-02" db="EMBL/GenBank/DDBJ databases">
        <title>de novo genome assembly of Solanum bulbocastanum strain 11H21.</title>
        <authorList>
            <person name="Hosaka A.J."/>
        </authorList>
    </citation>
    <scope>NUCLEOTIDE SEQUENCE [LARGE SCALE GENOMIC DNA]</scope>
    <source>
        <tissue evidence="2">Young leaves</tissue>
    </source>
</reference>
<protein>
    <submittedName>
        <fullName evidence="2">Uncharacterized protein</fullName>
    </submittedName>
</protein>
<sequence length="111" mass="12368">MNKAIIIVPTAIQTDDSLVVMVHTDSPNSTLHDIITHKVIETESKDSKEEQISTFSDSKEEQIFKDADLSPRVMKVVKAVKKGKKQCNGESAQPGRIQPKRQTTSQKFSSQ</sequence>
<dbReference type="Proteomes" id="UP001371456">
    <property type="component" value="Unassembled WGS sequence"/>
</dbReference>